<dbReference type="OrthoDB" id="6195703at2"/>
<evidence type="ECO:0000256" key="1">
    <source>
        <dbReference type="SAM" id="SignalP"/>
    </source>
</evidence>
<dbReference type="RefSeq" id="WP_110201883.1">
    <property type="nucleotide sequence ID" value="NZ_QICH01000004.1"/>
</dbReference>
<dbReference type="AlphaFoldDB" id="A0A318D0C6"/>
<keyword evidence="1" id="KW-0732">Signal</keyword>
<gene>
    <name evidence="2" type="ORF">DL796_11685</name>
</gene>
<feature type="chain" id="PRO_5016320475" evidence="1">
    <location>
        <begin position="28"/>
        <end position="179"/>
    </location>
</feature>
<feature type="signal peptide" evidence="1">
    <location>
        <begin position="1"/>
        <end position="27"/>
    </location>
</feature>
<accession>A0A318D0C6</accession>
<proteinExistence type="predicted"/>
<reference evidence="2 3" key="1">
    <citation type="submission" date="2018-05" db="EMBL/GenBank/DDBJ databases">
        <title>Kangiella spongicola genome sequence.</title>
        <authorList>
            <person name="Maclea K.S."/>
            <person name="Goen A.E."/>
            <person name="Kelley C."/>
            <person name="Underriner A."/>
            <person name="Silverwood T."/>
            <person name="Trachtenberg A.M."/>
        </authorList>
    </citation>
    <scope>NUCLEOTIDE SEQUENCE [LARGE SCALE GENOMIC DNA]</scope>
    <source>
        <strain evidence="2 3">ATCC BAA-2076</strain>
    </source>
</reference>
<organism evidence="2 3">
    <name type="scientific">Kangiella spongicola</name>
    <dbReference type="NCBI Taxonomy" id="796379"/>
    <lineage>
        <taxon>Bacteria</taxon>
        <taxon>Pseudomonadati</taxon>
        <taxon>Pseudomonadota</taxon>
        <taxon>Gammaproteobacteria</taxon>
        <taxon>Kangiellales</taxon>
        <taxon>Kangiellaceae</taxon>
        <taxon>Kangiella</taxon>
    </lineage>
</organism>
<evidence type="ECO:0000313" key="2">
    <source>
        <dbReference type="EMBL" id="PXF62451.1"/>
    </source>
</evidence>
<name>A0A318D0C6_9GAMM</name>
<dbReference type="Proteomes" id="UP000247689">
    <property type="component" value="Unassembled WGS sequence"/>
</dbReference>
<keyword evidence="3" id="KW-1185">Reference proteome</keyword>
<comment type="caution">
    <text evidence="2">The sequence shown here is derived from an EMBL/GenBank/DDBJ whole genome shotgun (WGS) entry which is preliminary data.</text>
</comment>
<evidence type="ECO:0000313" key="3">
    <source>
        <dbReference type="Proteomes" id="UP000247689"/>
    </source>
</evidence>
<protein>
    <submittedName>
        <fullName evidence="2">Uncharacterized protein</fullName>
    </submittedName>
</protein>
<sequence>MFQSNKLLALPYILCFLALALSSLVIAQPKSVAKKAEYVVTKGGQSSLITIWFSTDKIAFSEEGSSKVALWRLWQTQPPSFYQAYPEVGYRIEFDRLASQSTKKVLEQLKSVVNDGDFKDAFVIDGKQFKLSSLENGWVVEEHMNQWNDYKTYDYADIGDNEADPVLGKLIKQGFIQGL</sequence>
<dbReference type="EMBL" id="QICH01000004">
    <property type="protein sequence ID" value="PXF62451.1"/>
    <property type="molecule type" value="Genomic_DNA"/>
</dbReference>